<evidence type="ECO:0000313" key="2">
    <source>
        <dbReference type="EMBL" id="TMJ06641.1"/>
    </source>
</evidence>
<protein>
    <submittedName>
        <fullName evidence="2">Uncharacterized protein</fullName>
    </submittedName>
</protein>
<dbReference type="EMBL" id="VBAJ01000224">
    <property type="protein sequence ID" value="TMJ06641.1"/>
    <property type="molecule type" value="Genomic_DNA"/>
</dbReference>
<proteinExistence type="predicted"/>
<keyword evidence="1" id="KW-0812">Transmembrane</keyword>
<reference evidence="2 3" key="1">
    <citation type="journal article" date="2019" name="Nat. Microbiol.">
        <title>Mediterranean grassland soil C-N compound turnover is dependent on rainfall and depth, and is mediated by genomically divergent microorganisms.</title>
        <authorList>
            <person name="Diamond S."/>
            <person name="Andeer P.F."/>
            <person name="Li Z."/>
            <person name="Crits-Christoph A."/>
            <person name="Burstein D."/>
            <person name="Anantharaman K."/>
            <person name="Lane K.R."/>
            <person name="Thomas B.C."/>
            <person name="Pan C."/>
            <person name="Northen T.R."/>
            <person name="Banfield J.F."/>
        </authorList>
    </citation>
    <scope>NUCLEOTIDE SEQUENCE [LARGE SCALE GENOMIC DNA]</scope>
    <source>
        <strain evidence="2">NP_2</strain>
    </source>
</reference>
<keyword evidence="1" id="KW-0472">Membrane</keyword>
<evidence type="ECO:0000313" key="3">
    <source>
        <dbReference type="Proteomes" id="UP000318661"/>
    </source>
</evidence>
<dbReference type="AlphaFoldDB" id="A0A537LF53"/>
<name>A0A537LF53_9BACT</name>
<accession>A0A537LF53</accession>
<comment type="caution">
    <text evidence="2">The sequence shown here is derived from an EMBL/GenBank/DDBJ whole genome shotgun (WGS) entry which is preliminary data.</text>
</comment>
<gene>
    <name evidence="2" type="ORF">E6G99_08730</name>
</gene>
<feature type="transmembrane region" description="Helical" evidence="1">
    <location>
        <begin position="48"/>
        <end position="66"/>
    </location>
</feature>
<sequence>MTDRWFAQVERLLFGLMLAVPALLGVALISIAHTFAHDSLAHDLVRDLGVASFVSVIITVVIELYARNRLQAEIRSGVIEAAVKRMIPEKVWEKIKIEILSQDTIRRNWTLIMNVTDDAALGDRRYRSDTVQSYELYNLTGRETTVLVQHELYSHITGTDGAGETLPRFARVTVGSKHYEGVELQELLGNGSMKLEIPVPLPAAGDVGVPVRLEIREIIRAYDTFVWWMTNNTDQATVEIVAPDNLRFTLKAPYHHGPLQEVTPGRRWAFPGIIALGQGLEFLTDLTTPP</sequence>
<dbReference type="Proteomes" id="UP000318661">
    <property type="component" value="Unassembled WGS sequence"/>
</dbReference>
<feature type="transmembrane region" description="Helical" evidence="1">
    <location>
        <begin position="12"/>
        <end position="36"/>
    </location>
</feature>
<organism evidence="2 3">
    <name type="scientific">Candidatus Segetimicrobium genomatis</name>
    <dbReference type="NCBI Taxonomy" id="2569760"/>
    <lineage>
        <taxon>Bacteria</taxon>
        <taxon>Bacillati</taxon>
        <taxon>Candidatus Sysuimicrobiota</taxon>
        <taxon>Candidatus Sysuimicrobiia</taxon>
        <taxon>Candidatus Sysuimicrobiales</taxon>
        <taxon>Candidatus Segetimicrobiaceae</taxon>
        <taxon>Candidatus Segetimicrobium</taxon>
    </lineage>
</organism>
<evidence type="ECO:0000256" key="1">
    <source>
        <dbReference type="SAM" id="Phobius"/>
    </source>
</evidence>
<keyword evidence="1" id="KW-1133">Transmembrane helix</keyword>